<feature type="region of interest" description="Disordered" evidence="3">
    <location>
        <begin position="252"/>
        <end position="274"/>
    </location>
</feature>
<dbReference type="EMBL" id="KV419416">
    <property type="protein sequence ID" value="KZS91311.1"/>
    <property type="molecule type" value="Genomic_DNA"/>
</dbReference>
<dbReference type="InterPro" id="IPR014886">
    <property type="entry name" value="La_xRRM"/>
</dbReference>
<feature type="region of interest" description="Disordered" evidence="3">
    <location>
        <begin position="404"/>
        <end position="430"/>
    </location>
</feature>
<evidence type="ECO:0000259" key="4">
    <source>
        <dbReference type="PROSITE" id="PS51939"/>
    </source>
</evidence>
<evidence type="ECO:0000313" key="6">
    <source>
        <dbReference type="Proteomes" id="UP000076722"/>
    </source>
</evidence>
<keyword evidence="6" id="KW-1185">Reference proteome</keyword>
<dbReference type="PROSITE" id="PS51939">
    <property type="entry name" value="XRRM"/>
    <property type="match status" value="1"/>
</dbReference>
<dbReference type="STRING" id="1314777.A0A164SB94"/>
<sequence>MRTDVYVPLSGIISLSPYFRTLEFPPAQSDLSRAVRAHLPEFEIRMRIEEPSRSNSWGCSIDQQADEGGFELRPKGTSWGSKCQTAYSMEEQDWRSRTLYIENIPRTLHTPYSIYKFLSSILPPPKTSGSSRPPTLDQFRHHFQRQVESVAFPPRCNAPDGEIPRSKGFAFIVFSTTSPMENFHQAWKWDTFSKTTKAGSSMPPLDNQDAYQKALSHGFRSLPKAQWDVLRDQYLKYQSEIITSAADAEPSEMISPAIPSSRKEAPTPSNPEVAQQSPVISSWFPVGCLVLVKHLNPSTNRTTLKKLLGKAFQADGANGEEHVNYVDFQKGLDTCYVRLNTSTDADALCDYFTERTIAQSSPLDDSGEALTDGSKLQAIKVEKVGGRKEEVYWEKIPEKIRNQALERAALPNGRTDTSGRDEGNKRRRVR</sequence>
<reference evidence="5 6" key="1">
    <citation type="journal article" date="2016" name="Mol. Biol. Evol.">
        <title>Comparative Genomics of Early-Diverging Mushroom-Forming Fungi Provides Insights into the Origins of Lignocellulose Decay Capabilities.</title>
        <authorList>
            <person name="Nagy L.G."/>
            <person name="Riley R."/>
            <person name="Tritt A."/>
            <person name="Adam C."/>
            <person name="Daum C."/>
            <person name="Floudas D."/>
            <person name="Sun H."/>
            <person name="Yadav J.S."/>
            <person name="Pangilinan J."/>
            <person name="Larsson K.H."/>
            <person name="Matsuura K."/>
            <person name="Barry K."/>
            <person name="Labutti K."/>
            <person name="Kuo R."/>
            <person name="Ohm R.A."/>
            <person name="Bhattacharya S.S."/>
            <person name="Shirouzu T."/>
            <person name="Yoshinaga Y."/>
            <person name="Martin F.M."/>
            <person name="Grigoriev I.V."/>
            <person name="Hibbett D.S."/>
        </authorList>
    </citation>
    <scope>NUCLEOTIDE SEQUENCE [LARGE SCALE GENOMIC DNA]</scope>
    <source>
        <strain evidence="5 6">HHB9708</strain>
    </source>
</reference>
<dbReference type="OrthoDB" id="439993at2759"/>
<dbReference type="InterPro" id="IPR012677">
    <property type="entry name" value="Nucleotide-bd_a/b_plait_sf"/>
</dbReference>
<keyword evidence="1 2" id="KW-0694">RNA-binding</keyword>
<accession>A0A164SB94</accession>
<feature type="domain" description="XRRM" evidence="4">
    <location>
        <begin position="283"/>
        <end position="429"/>
    </location>
</feature>
<dbReference type="Gene3D" id="3.30.70.330">
    <property type="match status" value="1"/>
</dbReference>
<dbReference type="GO" id="GO:0070034">
    <property type="term" value="F:telomerase RNA binding"/>
    <property type="evidence" value="ECO:0007669"/>
    <property type="project" value="InterPro"/>
</dbReference>
<gene>
    <name evidence="5" type="ORF">SISNIDRAFT_456937</name>
</gene>
<protein>
    <recommendedName>
        <fullName evidence="4">XRRM domain-containing protein</fullName>
    </recommendedName>
</protein>
<evidence type="ECO:0000313" key="5">
    <source>
        <dbReference type="EMBL" id="KZS91311.1"/>
    </source>
</evidence>
<evidence type="ECO:0000256" key="1">
    <source>
        <dbReference type="ARBA" id="ARBA00022884"/>
    </source>
</evidence>
<dbReference type="GO" id="GO:1990904">
    <property type="term" value="C:ribonucleoprotein complex"/>
    <property type="evidence" value="ECO:0007669"/>
    <property type="project" value="UniProtKB-UniRule"/>
</dbReference>
<evidence type="ECO:0000256" key="2">
    <source>
        <dbReference type="PROSITE-ProRule" id="PRU01288"/>
    </source>
</evidence>
<dbReference type="Pfam" id="PF19977">
    <property type="entry name" value="xRRM"/>
    <property type="match status" value="1"/>
</dbReference>
<proteinExistence type="predicted"/>
<name>A0A164SB94_9AGAM</name>
<dbReference type="GO" id="GO:1904868">
    <property type="term" value="P:telomerase catalytic core complex assembly"/>
    <property type="evidence" value="ECO:0007669"/>
    <property type="project" value="InterPro"/>
</dbReference>
<dbReference type="InterPro" id="IPR045537">
    <property type="entry name" value="Lar7_xRRM"/>
</dbReference>
<evidence type="ECO:0000256" key="3">
    <source>
        <dbReference type="SAM" id="MobiDB-lite"/>
    </source>
</evidence>
<dbReference type="Proteomes" id="UP000076722">
    <property type="component" value="Unassembled WGS sequence"/>
</dbReference>
<organism evidence="5 6">
    <name type="scientific">Sistotremastrum niveocremeum HHB9708</name>
    <dbReference type="NCBI Taxonomy" id="1314777"/>
    <lineage>
        <taxon>Eukaryota</taxon>
        <taxon>Fungi</taxon>
        <taxon>Dikarya</taxon>
        <taxon>Basidiomycota</taxon>
        <taxon>Agaricomycotina</taxon>
        <taxon>Agaricomycetes</taxon>
        <taxon>Sistotremastrales</taxon>
        <taxon>Sistotremastraceae</taxon>
        <taxon>Sertulicium</taxon>
        <taxon>Sertulicium niveocremeum</taxon>
    </lineage>
</organism>
<dbReference type="AlphaFoldDB" id="A0A164SB94"/>